<dbReference type="EMBL" id="PXYI01000008">
    <property type="protein sequence ID" value="PSJ37618.1"/>
    <property type="molecule type" value="Genomic_DNA"/>
</dbReference>
<dbReference type="InterPro" id="IPR009683">
    <property type="entry name" value="Extensin-like_C"/>
</dbReference>
<feature type="domain" description="Extensin-like C-terminal" evidence="1">
    <location>
        <begin position="41"/>
        <end position="213"/>
    </location>
</feature>
<dbReference type="Pfam" id="PF06904">
    <property type="entry name" value="Extensin-like_C"/>
    <property type="match status" value="1"/>
</dbReference>
<keyword evidence="3" id="KW-1185">Reference proteome</keyword>
<dbReference type="OrthoDB" id="9809788at2"/>
<reference evidence="2 3" key="1">
    <citation type="submission" date="2018-03" db="EMBL/GenBank/DDBJ databases">
        <title>The draft genome of Sphingosinicella sp. GL-C-18.</title>
        <authorList>
            <person name="Liu L."/>
            <person name="Li L."/>
            <person name="Liang L."/>
            <person name="Zhang X."/>
            <person name="Wang T."/>
        </authorList>
    </citation>
    <scope>NUCLEOTIDE SEQUENCE [LARGE SCALE GENOMIC DNA]</scope>
    <source>
        <strain evidence="2 3">GL-C-18</strain>
    </source>
</reference>
<gene>
    <name evidence="2" type="ORF">C7I55_21335</name>
</gene>
<dbReference type="Proteomes" id="UP000241167">
    <property type="component" value="Unassembled WGS sequence"/>
</dbReference>
<evidence type="ECO:0000313" key="2">
    <source>
        <dbReference type="EMBL" id="PSJ37618.1"/>
    </source>
</evidence>
<protein>
    <submittedName>
        <fullName evidence="2">Extensin</fullName>
    </submittedName>
</protein>
<name>A0A2P7QI03_9SPHN</name>
<accession>A0A2P7QI03</accession>
<organism evidence="2 3">
    <name type="scientific">Allosphingosinicella deserti</name>
    <dbReference type="NCBI Taxonomy" id="2116704"/>
    <lineage>
        <taxon>Bacteria</taxon>
        <taxon>Pseudomonadati</taxon>
        <taxon>Pseudomonadota</taxon>
        <taxon>Alphaproteobacteria</taxon>
        <taxon>Sphingomonadales</taxon>
        <taxon>Sphingomonadaceae</taxon>
        <taxon>Allosphingosinicella</taxon>
    </lineage>
</organism>
<comment type="caution">
    <text evidence="2">The sequence shown here is derived from an EMBL/GenBank/DDBJ whole genome shotgun (WGS) entry which is preliminary data.</text>
</comment>
<dbReference type="AlphaFoldDB" id="A0A2P7QI03"/>
<evidence type="ECO:0000259" key="1">
    <source>
        <dbReference type="Pfam" id="PF06904"/>
    </source>
</evidence>
<evidence type="ECO:0000313" key="3">
    <source>
        <dbReference type="Proteomes" id="UP000241167"/>
    </source>
</evidence>
<dbReference type="RefSeq" id="WP_106515060.1">
    <property type="nucleotide sequence ID" value="NZ_PXYI01000008.1"/>
</dbReference>
<proteinExistence type="predicted"/>
<sequence length="213" mass="23722">MRRGLVLLSLLLLPSCIPGGQKRDERPPRAPASRPPEDVRQCLADLTREGVRFKALPDRVFENGCSAIGAVQLLDIGTPTTNLKSMTCPVARQFARWTREALQTNARVWLNSRVIKIESFGTYACRPVNGQQGNKLSEHGRANAVDIAAFVLEDGRRITVLAGWNGPDEDVRRFLRAVHQAGCRRFGIVLGPDANAFHRDHLHFDMGRGPYCR</sequence>